<evidence type="ECO:0000256" key="7">
    <source>
        <dbReference type="ARBA" id="ARBA00023136"/>
    </source>
</evidence>
<dbReference type="GO" id="GO:0006891">
    <property type="term" value="P:intra-Golgi vesicle-mediated transport"/>
    <property type="evidence" value="ECO:0007669"/>
    <property type="project" value="TreeGrafter"/>
</dbReference>
<dbReference type="Pfam" id="PF06148">
    <property type="entry name" value="COG2_N"/>
    <property type="match status" value="1"/>
</dbReference>
<evidence type="ECO:0000259" key="10">
    <source>
        <dbReference type="Pfam" id="PF06148"/>
    </source>
</evidence>
<keyword evidence="6" id="KW-0333">Golgi apparatus</keyword>
<evidence type="ECO:0000256" key="5">
    <source>
        <dbReference type="ARBA" id="ARBA00022927"/>
    </source>
</evidence>
<accession>A0A7S4G525</accession>
<reference evidence="12" key="1">
    <citation type="submission" date="2021-01" db="EMBL/GenBank/DDBJ databases">
        <authorList>
            <person name="Corre E."/>
            <person name="Pelletier E."/>
            <person name="Niang G."/>
            <person name="Scheremetjew M."/>
            <person name="Finn R."/>
            <person name="Kale V."/>
            <person name="Holt S."/>
            <person name="Cochrane G."/>
            <person name="Meng A."/>
            <person name="Brown T."/>
            <person name="Cohen L."/>
        </authorList>
    </citation>
    <scope>NUCLEOTIDE SEQUENCE</scope>
    <source>
        <strain evidence="12">CCMP1594</strain>
    </source>
</reference>
<name>A0A7S4G525_9EUGL</name>
<evidence type="ECO:0000256" key="4">
    <source>
        <dbReference type="ARBA" id="ARBA00022448"/>
    </source>
</evidence>
<evidence type="ECO:0000256" key="6">
    <source>
        <dbReference type="ARBA" id="ARBA00023034"/>
    </source>
</evidence>
<keyword evidence="4" id="KW-0813">Transport</keyword>
<dbReference type="GO" id="GO:0017119">
    <property type="term" value="C:Golgi transport complex"/>
    <property type="evidence" value="ECO:0007669"/>
    <property type="project" value="TreeGrafter"/>
</dbReference>
<evidence type="ECO:0000259" key="11">
    <source>
        <dbReference type="Pfam" id="PF12022"/>
    </source>
</evidence>
<evidence type="ECO:0000256" key="3">
    <source>
        <dbReference type="ARBA" id="ARBA00020977"/>
    </source>
</evidence>
<keyword evidence="7" id="KW-0472">Membrane</keyword>
<feature type="compositionally biased region" description="Low complexity" evidence="9">
    <location>
        <begin position="487"/>
        <end position="506"/>
    </location>
</feature>
<evidence type="ECO:0000256" key="1">
    <source>
        <dbReference type="ARBA" id="ARBA00004395"/>
    </source>
</evidence>
<comment type="similarity">
    <text evidence="2">Belongs to the COG2 family.</text>
</comment>
<organism evidence="12">
    <name type="scientific">Eutreptiella gymnastica</name>
    <dbReference type="NCBI Taxonomy" id="73025"/>
    <lineage>
        <taxon>Eukaryota</taxon>
        <taxon>Discoba</taxon>
        <taxon>Euglenozoa</taxon>
        <taxon>Euglenida</taxon>
        <taxon>Spirocuta</taxon>
        <taxon>Euglenophyceae</taxon>
        <taxon>Eutreptiales</taxon>
        <taxon>Eutreptiaceae</taxon>
        <taxon>Eutreptiella</taxon>
    </lineage>
</organism>
<dbReference type="GO" id="GO:0000139">
    <property type="term" value="C:Golgi membrane"/>
    <property type="evidence" value="ECO:0007669"/>
    <property type="project" value="UniProtKB-SubCell"/>
</dbReference>
<dbReference type="EMBL" id="HBJA01105654">
    <property type="protein sequence ID" value="CAE0825247.1"/>
    <property type="molecule type" value="Transcribed_RNA"/>
</dbReference>
<keyword evidence="5" id="KW-0653">Protein transport</keyword>
<dbReference type="InterPro" id="IPR024602">
    <property type="entry name" value="COG_su2_N"/>
</dbReference>
<evidence type="ECO:0000256" key="8">
    <source>
        <dbReference type="ARBA" id="ARBA00031344"/>
    </source>
</evidence>
<dbReference type="GO" id="GO:0007030">
    <property type="term" value="P:Golgi organization"/>
    <property type="evidence" value="ECO:0007669"/>
    <property type="project" value="InterPro"/>
</dbReference>
<evidence type="ECO:0000256" key="2">
    <source>
        <dbReference type="ARBA" id="ARBA00007603"/>
    </source>
</evidence>
<evidence type="ECO:0000256" key="9">
    <source>
        <dbReference type="SAM" id="MobiDB-lite"/>
    </source>
</evidence>
<dbReference type="AlphaFoldDB" id="A0A7S4G525"/>
<feature type="domain" description="Conserved oligomeric Golgi complex subunit 2 N-terminal" evidence="10">
    <location>
        <begin position="10"/>
        <end position="84"/>
    </location>
</feature>
<evidence type="ECO:0000313" key="12">
    <source>
        <dbReference type="EMBL" id="CAE0825247.1"/>
    </source>
</evidence>
<dbReference type="PANTHER" id="PTHR12961:SF0">
    <property type="entry name" value="CONSERVED OLIGOMERIC GOLGI COMPLEX SUBUNIT 2"/>
    <property type="match status" value="1"/>
</dbReference>
<dbReference type="PANTHER" id="PTHR12961">
    <property type="entry name" value="CONSERVED OLIGOMERIC GOLGI COMPLEX COMPONENT 2"/>
    <property type="match status" value="1"/>
</dbReference>
<sequence length="789" mass="89516">MISKDRLLHLCFDEEDFKQDCFNAAQFLIKKRRHVTIEMLRKDLRTYSEHLKEEVVQLINTDLYDNFLAVANKLSGVDVELLRISEPLPEMMGKVDKATKKLEDSRDVVEQKLQECKAIDANRCYYLQLLKTTVMEDKITDWFDSCPDAGDAQSDLDNFRRIAIECKQLQEDEARSISTCCEQEEEKQAMLQRTQALRDKYEGLLQDRFVYVLRRQQELVLEEEPGAQETDALKGQAAAYLDCYRILEKEELAAELFREHVCKEVVDKVLSWTVTGNQRNAPPEALQQLFAELLGTIEKRCIPLVEIAMRISVDFRFIKSIWKCFMDVAIKRMQNIFSPGIPSKFHTHYTAAHNLLLGLEAHVATAEELQDFRSCEEMELWNSKWLLSVYTALRQKEAMAELTNALQQHLHWHGESQISTTGYNYAQVWAVHKLVFWFWGDSVCIYPIADQLMKMTLRTMSVLDRWFVQFLAATSGVASPAASDEQSAFTAAPGSAPAPAPATGTAQDMEVEPAAEEMAEESKTVGLVASALKLNDLMALYVDLLTLQKALTGELYDAVMRQMHQSQDAALQSSEVVAAIRCLCDHCSKVVDTQLATVQQRITGYVAKECIDTLVSPLKSITSLYRMTKKPVPMRFSFFIPTILTAAQNFQQCCTPDAEKTVPLHCRLSKPVLDDCVRAVLKQVTKVYHDEAKALLITAKKAETAVSALRKKQKKAEEDKAADAKEDMSDTDKIFVQIYLDIQEYGNQLKTQFGLDDTFEPYVTLLGLVRRAAWLLGEIPDEPPNALET</sequence>
<dbReference type="GO" id="GO:0015031">
    <property type="term" value="P:protein transport"/>
    <property type="evidence" value="ECO:0007669"/>
    <property type="project" value="UniProtKB-KW"/>
</dbReference>
<comment type="subcellular location">
    <subcellularLocation>
        <location evidence="1">Golgi apparatus membrane</location>
        <topology evidence="1">Peripheral membrane protein</topology>
    </subcellularLocation>
</comment>
<feature type="domain" description="COG complex component COG2 C-terminal" evidence="11">
    <location>
        <begin position="383"/>
        <end position="742"/>
    </location>
</feature>
<feature type="region of interest" description="Disordered" evidence="9">
    <location>
        <begin position="486"/>
        <end position="508"/>
    </location>
</feature>
<proteinExistence type="inferred from homology"/>
<gene>
    <name evidence="12" type="ORF">EGYM00163_LOCUS36493</name>
</gene>
<protein>
    <recommendedName>
        <fullName evidence="3">Conserved oligomeric Golgi complex subunit 2</fullName>
    </recommendedName>
    <alternativeName>
        <fullName evidence="8">Component of oligomeric Golgi complex 2</fullName>
    </alternativeName>
</protein>
<dbReference type="Pfam" id="PF12022">
    <property type="entry name" value="COG2_C"/>
    <property type="match status" value="1"/>
</dbReference>
<dbReference type="InterPro" id="IPR024603">
    <property type="entry name" value="COG_complex_COG2_C"/>
</dbReference>
<dbReference type="InterPro" id="IPR009316">
    <property type="entry name" value="COG2"/>
</dbReference>